<feature type="region of interest" description="Disordered" evidence="1">
    <location>
        <begin position="1"/>
        <end position="66"/>
    </location>
</feature>
<feature type="region of interest" description="Disordered" evidence="1">
    <location>
        <begin position="392"/>
        <end position="428"/>
    </location>
</feature>
<feature type="region of interest" description="Disordered" evidence="1">
    <location>
        <begin position="857"/>
        <end position="876"/>
    </location>
</feature>
<dbReference type="InterPro" id="IPR011989">
    <property type="entry name" value="ARM-like"/>
</dbReference>
<gene>
    <name evidence="2" type="ORF">TSPGSL018_3002</name>
</gene>
<feature type="region of interest" description="Disordered" evidence="1">
    <location>
        <begin position="817"/>
        <end position="845"/>
    </location>
</feature>
<feature type="region of interest" description="Disordered" evidence="1">
    <location>
        <begin position="310"/>
        <end position="339"/>
    </location>
</feature>
<proteinExistence type="predicted"/>
<name>A0A061SH14_9CHLO</name>
<dbReference type="AlphaFoldDB" id="A0A061SH14"/>
<feature type="region of interest" description="Disordered" evidence="1">
    <location>
        <begin position="151"/>
        <end position="178"/>
    </location>
</feature>
<protein>
    <submittedName>
        <fullName evidence="2">Uncharacterized protein</fullName>
    </submittedName>
</protein>
<organism evidence="2">
    <name type="scientific">Tetraselmis sp. GSL018</name>
    <dbReference type="NCBI Taxonomy" id="582737"/>
    <lineage>
        <taxon>Eukaryota</taxon>
        <taxon>Viridiplantae</taxon>
        <taxon>Chlorophyta</taxon>
        <taxon>core chlorophytes</taxon>
        <taxon>Chlorodendrophyceae</taxon>
        <taxon>Chlorodendrales</taxon>
        <taxon>Chlorodendraceae</taxon>
        <taxon>Tetraselmis</taxon>
    </lineage>
</organism>
<dbReference type="EMBL" id="GBEZ01001390">
    <property type="protein sequence ID" value="JAC83578.1"/>
    <property type="molecule type" value="Transcribed_RNA"/>
</dbReference>
<dbReference type="Gene3D" id="1.25.10.10">
    <property type="entry name" value="Leucine-rich Repeat Variant"/>
    <property type="match status" value="1"/>
</dbReference>
<feature type="region of interest" description="Disordered" evidence="1">
    <location>
        <begin position="473"/>
        <end position="492"/>
    </location>
</feature>
<sequence length="898" mass="95345">MESDLRRLHSFGPRRGLQGSGDTACGTPVSEHASVVRQKSLPASVSSSRRRRPNSFSSEQAPQGATLVSIKSMGTSKSSSFSSTFPRSTSHGHVYEGDIDAAPDGILNSIADRGSTEWMGMPDDLLLFGGKLHSGTDHGSVDTAREAASYSAGSSWMGRANEEPQGSGPDRVEGAEHEYEGLCQTPQEPEVPEQWLESVIQQTSAGVPSRSRDADSLGSSARKELSFLSRRNTNTNSSSSLAGRDAASLLVEGAGAGGSSTGNERAQIRTGTRTEVKTDKFMGTSALQGTRPDLAVQLAEALMFARGECAARPSAQPEGEEEEHEPFPPPDGLDWSSDSSMDLDVVYSLEQSRWGTLRMSGTPRMDQHEAQETAALGTSADEAHPLMPFSASARSHHQRSFTAGADPDGAEGGHSGWAPQPSTSAARLSIDRNESHTSAAYGTSEELGAAGTPVIECGPDQLAFSALALSPRPDSTAADSMALQGASRPADHNRHRLNAMLAAVATGGSRADVLAAAQTPPEEEAPSLTVQDTKPGAELRAEASLHLKVLRNNPAQSPEMLRKLIALAEQPTGAEAIAKEGGLNTVVMVMSSEWANHMIATMCAELLRLLLPGGIAMSRRKLLKRLPHLELGSLSGVGGVKPGGRPSIDAQSSAGQGVTLTKKHLRKLRKRSQAIAWACHALVRVMQRFHGDESVQDKGSSALWGVLSARNEPQNMADREIENYIQRVAATEVLEAGGVFVLVSNLHLHDGHENVAYSGVGALLAIAQLGPEGREAIDQQNGRQAIRAAMEKHRAMSYGGRFASLAAWLEAREDDAGGDVATRCSDGSSSSQLEDEDLPASGDHLIRARPKRMSLRRFSRRAPMVPAGAASLPDAPADIDLKHVRMDEKGPLRRKRGA</sequence>
<feature type="non-terminal residue" evidence="2">
    <location>
        <position position="898"/>
    </location>
</feature>
<dbReference type="SUPFAM" id="SSF48371">
    <property type="entry name" value="ARM repeat"/>
    <property type="match status" value="1"/>
</dbReference>
<accession>A0A061SH14</accession>
<evidence type="ECO:0000256" key="1">
    <source>
        <dbReference type="SAM" id="MobiDB-lite"/>
    </source>
</evidence>
<dbReference type="InterPro" id="IPR016024">
    <property type="entry name" value="ARM-type_fold"/>
</dbReference>
<reference evidence="2" key="1">
    <citation type="submission" date="2014-05" db="EMBL/GenBank/DDBJ databases">
        <title>The transcriptome of the halophilic microalga Tetraselmis sp. GSL018 isolated from the Great Salt Lake, Utah.</title>
        <authorList>
            <person name="Jinkerson R.E."/>
            <person name="D'Adamo S."/>
            <person name="Posewitz M.C."/>
        </authorList>
    </citation>
    <scope>NUCLEOTIDE SEQUENCE</scope>
    <source>
        <strain evidence="2">GSL018</strain>
    </source>
</reference>
<evidence type="ECO:0000313" key="2">
    <source>
        <dbReference type="EMBL" id="JAC83578.1"/>
    </source>
</evidence>